<proteinExistence type="inferred from homology"/>
<dbReference type="GO" id="GO:0016853">
    <property type="term" value="F:isomerase activity"/>
    <property type="evidence" value="ECO:0007669"/>
    <property type="project" value="UniProtKB-KW"/>
</dbReference>
<evidence type="ECO:0000259" key="4">
    <source>
        <dbReference type="Pfam" id="PF22903"/>
    </source>
</evidence>
<evidence type="ECO:0000259" key="5">
    <source>
        <dbReference type="Pfam" id="PF24137"/>
    </source>
</evidence>
<feature type="signal peptide" evidence="3">
    <location>
        <begin position="1"/>
        <end position="16"/>
    </location>
</feature>
<keyword evidence="1" id="KW-0413">Isomerase</keyword>
<comment type="similarity">
    <text evidence="2">Belongs to the Diels-Alderase family.</text>
</comment>
<protein>
    <recommendedName>
        <fullName evidence="8">AttH domain-containing protein</fullName>
    </recommendedName>
</protein>
<accession>A0A101MD25</accession>
<evidence type="ECO:0000256" key="1">
    <source>
        <dbReference type="ARBA" id="ARBA00023235"/>
    </source>
</evidence>
<dbReference type="Pfam" id="PF24137">
    <property type="entry name" value="DA_N"/>
    <property type="match status" value="1"/>
</dbReference>
<dbReference type="Pfam" id="PF22903">
    <property type="entry name" value="DA_C"/>
    <property type="match status" value="1"/>
</dbReference>
<evidence type="ECO:0008006" key="8">
    <source>
        <dbReference type="Google" id="ProtNLM"/>
    </source>
</evidence>
<feature type="chain" id="PRO_5007100511" description="AttH domain-containing protein" evidence="3">
    <location>
        <begin position="17"/>
        <end position="441"/>
    </location>
</feature>
<sequence>MKSALVVSVFFGFAFGHQYQHPLHGHSRKSSHQRALQDCHVSHMSAFDPLVPGPVPFSETINPLNPQFHSLNATTGEQWEFDAVSADGTAGVLIAFYRDPEFSFLGPGNLRINLDVAFSDRTTASLVDYAEQSIIESCGDVITGTWLRADASYQFRIAADSSWASIAVNAPLVNGTIELENRASPRRADGSSLGISGESGGTQHRTISSMHWMEPIPAAHSSVNLAIKGSPLSIAGGIGGSERIWQDRTWFDMLQGYTFFRAVVGPYTMSYWSSASKDDGNEVGNVMLWYEGKPVFTSSDKIESARRAQKDGIKDDFFVYQPTYSGTVRSSVGEHAPTGYNVQMVSPSSGAHWSFHFEHQRVLFEFNLGRGAGGTAFMGPASGGEKDGEQFEGTFLNEGVDLRNLWIPGWVSSSLRAFHYTWASVKIAKKRFQDMIAAYRM</sequence>
<comment type="caution">
    <text evidence="6">The sequence shown here is derived from an EMBL/GenBank/DDBJ whole genome shotgun (WGS) entry which is preliminary data.</text>
</comment>
<reference evidence="6 7" key="1">
    <citation type="submission" date="2015-10" db="EMBL/GenBank/DDBJ databases">
        <title>Genome sequencing of Penicillium freii.</title>
        <authorList>
            <person name="Nguyen H.D."/>
            <person name="Visagie C.M."/>
            <person name="Seifert K.A."/>
        </authorList>
    </citation>
    <scope>NUCLEOTIDE SEQUENCE [LARGE SCALE GENOMIC DNA]</scope>
    <source>
        <strain evidence="6 7">DAOM 242723</strain>
    </source>
</reference>
<feature type="domain" description="Diels-Alderase N-terminal" evidence="5">
    <location>
        <begin position="41"/>
        <end position="245"/>
    </location>
</feature>
<feature type="domain" description="Diels-Alderase C-terminal" evidence="4">
    <location>
        <begin position="249"/>
        <end position="399"/>
    </location>
</feature>
<name>A0A101MD25_PENFR</name>
<gene>
    <name evidence="6" type="ORF">ACN42_g8917</name>
</gene>
<evidence type="ECO:0000313" key="7">
    <source>
        <dbReference type="Proteomes" id="UP000055045"/>
    </source>
</evidence>
<organism evidence="6 7">
    <name type="scientific">Penicillium freii</name>
    <dbReference type="NCBI Taxonomy" id="48697"/>
    <lineage>
        <taxon>Eukaryota</taxon>
        <taxon>Fungi</taxon>
        <taxon>Dikarya</taxon>
        <taxon>Ascomycota</taxon>
        <taxon>Pezizomycotina</taxon>
        <taxon>Eurotiomycetes</taxon>
        <taxon>Eurotiomycetidae</taxon>
        <taxon>Eurotiales</taxon>
        <taxon>Aspergillaceae</taxon>
        <taxon>Penicillium</taxon>
    </lineage>
</organism>
<dbReference type="AlphaFoldDB" id="A0A101MD25"/>
<evidence type="ECO:0000256" key="2">
    <source>
        <dbReference type="ARBA" id="ARBA00046325"/>
    </source>
</evidence>
<dbReference type="EMBL" id="LLXE01000297">
    <property type="protein sequence ID" value="KUM58245.1"/>
    <property type="molecule type" value="Genomic_DNA"/>
</dbReference>
<evidence type="ECO:0000256" key="3">
    <source>
        <dbReference type="SAM" id="SignalP"/>
    </source>
</evidence>
<dbReference type="InterPro" id="IPR054499">
    <property type="entry name" value="DA_C"/>
</dbReference>
<keyword evidence="7" id="KW-1185">Reference proteome</keyword>
<dbReference type="STRING" id="48697.A0A101MD25"/>
<dbReference type="Proteomes" id="UP000055045">
    <property type="component" value="Unassembled WGS sequence"/>
</dbReference>
<keyword evidence="3" id="KW-0732">Signal</keyword>
<dbReference type="InterPro" id="IPR056402">
    <property type="entry name" value="DA_N"/>
</dbReference>
<evidence type="ECO:0000313" key="6">
    <source>
        <dbReference type="EMBL" id="KUM58245.1"/>
    </source>
</evidence>